<keyword evidence="2" id="KW-1185">Reference proteome</keyword>
<evidence type="ECO:0000313" key="1">
    <source>
        <dbReference type="EMBL" id="KAJ3182373.1"/>
    </source>
</evidence>
<comment type="caution">
    <text evidence="1">The sequence shown here is derived from an EMBL/GenBank/DDBJ whole genome shotgun (WGS) entry which is preliminary data.</text>
</comment>
<accession>A0AAD5XTB8</accession>
<dbReference type="AlphaFoldDB" id="A0AAD5XTB8"/>
<organism evidence="1 2">
    <name type="scientific">Geranomyces variabilis</name>
    <dbReference type="NCBI Taxonomy" id="109894"/>
    <lineage>
        <taxon>Eukaryota</taxon>
        <taxon>Fungi</taxon>
        <taxon>Fungi incertae sedis</taxon>
        <taxon>Chytridiomycota</taxon>
        <taxon>Chytridiomycota incertae sedis</taxon>
        <taxon>Chytridiomycetes</taxon>
        <taxon>Spizellomycetales</taxon>
        <taxon>Powellomycetaceae</taxon>
        <taxon>Geranomyces</taxon>
    </lineage>
</organism>
<protein>
    <submittedName>
        <fullName evidence="1">Uncharacterized protein</fullName>
    </submittedName>
</protein>
<dbReference type="EMBL" id="JADGJQ010000009">
    <property type="protein sequence ID" value="KAJ3182373.1"/>
    <property type="molecule type" value="Genomic_DNA"/>
</dbReference>
<name>A0AAD5XTB8_9FUNG</name>
<proteinExistence type="predicted"/>
<gene>
    <name evidence="1" type="ORF">HDU87_008537</name>
</gene>
<sequence>MVPCIDPGKAAYNSLASPYEQELVVIAKAIHLMAVAMVLSLWRGQAVFCEFLAKVLLPRLLTAIDESGLGAARDRVANDLVRVYSTIEQPAEGPGNANFGERSRMFKKTGARRSLAAIGAAESPAREA</sequence>
<reference evidence="1" key="1">
    <citation type="submission" date="2020-05" db="EMBL/GenBank/DDBJ databases">
        <title>Phylogenomic resolution of chytrid fungi.</title>
        <authorList>
            <person name="Stajich J.E."/>
            <person name="Amses K."/>
            <person name="Simmons R."/>
            <person name="Seto K."/>
            <person name="Myers J."/>
            <person name="Bonds A."/>
            <person name="Quandt C.A."/>
            <person name="Barry K."/>
            <person name="Liu P."/>
            <person name="Grigoriev I."/>
            <person name="Longcore J.E."/>
            <person name="James T.Y."/>
        </authorList>
    </citation>
    <scope>NUCLEOTIDE SEQUENCE</scope>
    <source>
        <strain evidence="1">JEL0379</strain>
    </source>
</reference>
<evidence type="ECO:0000313" key="2">
    <source>
        <dbReference type="Proteomes" id="UP001212152"/>
    </source>
</evidence>
<dbReference type="Proteomes" id="UP001212152">
    <property type="component" value="Unassembled WGS sequence"/>
</dbReference>